<evidence type="ECO:0000256" key="1">
    <source>
        <dbReference type="SAM" id="MobiDB-lite"/>
    </source>
</evidence>
<feature type="compositionally biased region" description="Basic and acidic residues" evidence="1">
    <location>
        <begin position="141"/>
        <end position="150"/>
    </location>
</feature>
<gene>
    <name evidence="2" type="ORF">M407DRAFT_132423</name>
</gene>
<evidence type="ECO:0000313" key="2">
    <source>
        <dbReference type="EMBL" id="KIO20927.1"/>
    </source>
</evidence>
<proteinExistence type="predicted"/>
<reference evidence="3" key="2">
    <citation type="submission" date="2015-01" db="EMBL/GenBank/DDBJ databases">
        <title>Evolutionary Origins and Diversification of the Mycorrhizal Mutualists.</title>
        <authorList>
            <consortium name="DOE Joint Genome Institute"/>
            <consortium name="Mycorrhizal Genomics Consortium"/>
            <person name="Kohler A."/>
            <person name="Kuo A."/>
            <person name="Nagy L.G."/>
            <person name="Floudas D."/>
            <person name="Copeland A."/>
            <person name="Barry K.W."/>
            <person name="Cichocki N."/>
            <person name="Veneault-Fourrey C."/>
            <person name="LaButti K."/>
            <person name="Lindquist E.A."/>
            <person name="Lipzen A."/>
            <person name="Lundell T."/>
            <person name="Morin E."/>
            <person name="Murat C."/>
            <person name="Riley R."/>
            <person name="Ohm R."/>
            <person name="Sun H."/>
            <person name="Tunlid A."/>
            <person name="Henrissat B."/>
            <person name="Grigoriev I.V."/>
            <person name="Hibbett D.S."/>
            <person name="Martin F."/>
        </authorList>
    </citation>
    <scope>NUCLEOTIDE SEQUENCE [LARGE SCALE GENOMIC DNA]</scope>
    <source>
        <strain evidence="3">MUT 4182</strain>
    </source>
</reference>
<feature type="compositionally biased region" description="Polar residues" evidence="1">
    <location>
        <begin position="191"/>
        <end position="201"/>
    </location>
</feature>
<feature type="region of interest" description="Disordered" evidence="1">
    <location>
        <begin position="91"/>
        <end position="253"/>
    </location>
</feature>
<dbReference type="AlphaFoldDB" id="A0A0C3LHM7"/>
<organism evidence="2 3">
    <name type="scientific">Tulasnella calospora MUT 4182</name>
    <dbReference type="NCBI Taxonomy" id="1051891"/>
    <lineage>
        <taxon>Eukaryota</taxon>
        <taxon>Fungi</taxon>
        <taxon>Dikarya</taxon>
        <taxon>Basidiomycota</taxon>
        <taxon>Agaricomycotina</taxon>
        <taxon>Agaricomycetes</taxon>
        <taxon>Cantharellales</taxon>
        <taxon>Tulasnellaceae</taxon>
        <taxon>Tulasnella</taxon>
    </lineage>
</organism>
<evidence type="ECO:0000313" key="3">
    <source>
        <dbReference type="Proteomes" id="UP000054248"/>
    </source>
</evidence>
<feature type="compositionally biased region" description="Polar residues" evidence="1">
    <location>
        <begin position="124"/>
        <end position="138"/>
    </location>
</feature>
<dbReference type="HOGENOM" id="CLU_1099172_0_0_1"/>
<reference evidence="2 3" key="1">
    <citation type="submission" date="2014-04" db="EMBL/GenBank/DDBJ databases">
        <authorList>
            <consortium name="DOE Joint Genome Institute"/>
            <person name="Kuo A."/>
            <person name="Girlanda M."/>
            <person name="Perotto S."/>
            <person name="Kohler A."/>
            <person name="Nagy L.G."/>
            <person name="Floudas D."/>
            <person name="Copeland A."/>
            <person name="Barry K.W."/>
            <person name="Cichocki N."/>
            <person name="Veneault-Fourrey C."/>
            <person name="LaButti K."/>
            <person name="Lindquist E.A."/>
            <person name="Lipzen A."/>
            <person name="Lundell T."/>
            <person name="Morin E."/>
            <person name="Murat C."/>
            <person name="Sun H."/>
            <person name="Tunlid A."/>
            <person name="Henrissat B."/>
            <person name="Grigoriev I.V."/>
            <person name="Hibbett D.S."/>
            <person name="Martin F."/>
            <person name="Nordberg H.P."/>
            <person name="Cantor M.N."/>
            <person name="Hua S.X."/>
        </authorList>
    </citation>
    <scope>NUCLEOTIDE SEQUENCE [LARGE SCALE GENOMIC DNA]</scope>
    <source>
        <strain evidence="2 3">MUT 4182</strain>
    </source>
</reference>
<feature type="compositionally biased region" description="Acidic residues" evidence="1">
    <location>
        <begin position="202"/>
        <end position="212"/>
    </location>
</feature>
<name>A0A0C3LHM7_9AGAM</name>
<sequence>MRTFKNLPLPARLAMSKPVFGIAGGYLGHLYAQRYTRRQIESLQNPEGYKQAMLEIHKAQARRNGEELVHVNWTYGLMVGRKLTKRELEAMDESAPLPEGKTIPEGELATSRNSSNGEPRDSRQSNGTPSTPVSQPGTPNRWEEIRKERATAQPTTWDLIRQKHERERLPPSVPTARSPDEQDPNGWGSETPRSAPSSSDVENFDDNTDEPNEQERFDALLEAERRRSAEADGAQLFGDSTWKEAGSSQKRWR</sequence>
<feature type="compositionally biased region" description="Basic and acidic residues" evidence="1">
    <location>
        <begin position="213"/>
        <end position="230"/>
    </location>
</feature>
<keyword evidence="3" id="KW-1185">Reference proteome</keyword>
<dbReference type="OrthoDB" id="3201807at2759"/>
<feature type="compositionally biased region" description="Basic and acidic residues" evidence="1">
    <location>
        <begin position="160"/>
        <end position="169"/>
    </location>
</feature>
<accession>A0A0C3LHM7</accession>
<dbReference type="Proteomes" id="UP000054248">
    <property type="component" value="Unassembled WGS sequence"/>
</dbReference>
<dbReference type="EMBL" id="KN823155">
    <property type="protein sequence ID" value="KIO20927.1"/>
    <property type="molecule type" value="Genomic_DNA"/>
</dbReference>
<protein>
    <submittedName>
        <fullName evidence="2">Uncharacterized protein</fullName>
    </submittedName>
</protein>